<name>A0A914Z9V8_9BILA</name>
<evidence type="ECO:0000313" key="2">
    <source>
        <dbReference type="WBParaSite" id="PSU_v2.g8583.t1"/>
    </source>
</evidence>
<evidence type="ECO:0000313" key="1">
    <source>
        <dbReference type="Proteomes" id="UP000887577"/>
    </source>
</evidence>
<accession>A0A914Z9V8</accession>
<organism evidence="1 2">
    <name type="scientific">Panagrolaimus superbus</name>
    <dbReference type="NCBI Taxonomy" id="310955"/>
    <lineage>
        <taxon>Eukaryota</taxon>
        <taxon>Metazoa</taxon>
        <taxon>Ecdysozoa</taxon>
        <taxon>Nematoda</taxon>
        <taxon>Chromadorea</taxon>
        <taxon>Rhabditida</taxon>
        <taxon>Tylenchina</taxon>
        <taxon>Panagrolaimomorpha</taxon>
        <taxon>Panagrolaimoidea</taxon>
        <taxon>Panagrolaimidae</taxon>
        <taxon>Panagrolaimus</taxon>
    </lineage>
</organism>
<dbReference type="Proteomes" id="UP000887577">
    <property type="component" value="Unplaced"/>
</dbReference>
<proteinExistence type="predicted"/>
<sequence>MLPIEFYQKLDSKYRKLIYSLDKELENSKTHIHYHEILKSFAELYMIPWQYWKSAHISNYYGDKHYLTLFSLYQFYYSFKKLQFMFYRRSQNSNRRCFKHSSQYLDTNVNLLIHDLQVPHCDLKEIWKLYEQNICSFPPKNIVNIYHKMRDLYDKIISVEKDEEKWMKALMESKNNEFVLQNVECRLGGDLNNKKLWKLYFEFLKQNDIEVIYTFYF</sequence>
<protein>
    <submittedName>
        <fullName evidence="2">Uncharacterized protein</fullName>
    </submittedName>
</protein>
<reference evidence="2" key="1">
    <citation type="submission" date="2022-11" db="UniProtKB">
        <authorList>
            <consortium name="WormBaseParasite"/>
        </authorList>
    </citation>
    <scope>IDENTIFICATION</scope>
</reference>
<dbReference type="WBParaSite" id="PSU_v2.g8583.t1">
    <property type="protein sequence ID" value="PSU_v2.g8583.t1"/>
    <property type="gene ID" value="PSU_v2.g8583"/>
</dbReference>
<dbReference type="AlphaFoldDB" id="A0A914Z9V8"/>
<keyword evidence="1" id="KW-1185">Reference proteome</keyword>